<name>A0A7G9WJW5_9FIRM</name>
<accession>A0A7G9WJW5</accession>
<reference evidence="1 2" key="1">
    <citation type="submission" date="2020-08" db="EMBL/GenBank/DDBJ databases">
        <authorList>
            <person name="Ren C."/>
            <person name="Gu Y."/>
            <person name="Xu Y."/>
        </authorList>
    </citation>
    <scope>NUCLEOTIDE SEQUENCE [LARGE SCALE GENOMIC DNA]</scope>
    <source>
        <strain evidence="1 2">LBM18003</strain>
    </source>
</reference>
<dbReference type="AlphaFoldDB" id="A0A7G9WJW5"/>
<evidence type="ECO:0000313" key="1">
    <source>
        <dbReference type="EMBL" id="QNO18977.1"/>
    </source>
</evidence>
<gene>
    <name evidence="1" type="ORF">H6X83_04965</name>
</gene>
<dbReference type="Proteomes" id="UP000516046">
    <property type="component" value="Chromosome"/>
</dbReference>
<proteinExistence type="predicted"/>
<sequence>MIEYKCDFCGKVISLEPCQIRTADGYNPAHWSQAFIYHLCPHCFHKMKLFMNIQIRNGRKAAKRNLRKQVQTASDNICKKCASESECVPKVVAEAMKERPQNTIHWHMKDGCPYVTEVFPDGHTTEWTTLDPVNQEDK</sequence>
<dbReference type="RefSeq" id="WP_212508047.1">
    <property type="nucleotide sequence ID" value="NZ_CP060696.1"/>
</dbReference>
<organism evidence="1 2">
    <name type="scientific">Caproicibacterium amylolyticum</name>
    <dbReference type="NCBI Taxonomy" id="2766537"/>
    <lineage>
        <taxon>Bacteria</taxon>
        <taxon>Bacillati</taxon>
        <taxon>Bacillota</taxon>
        <taxon>Clostridia</taxon>
        <taxon>Eubacteriales</taxon>
        <taxon>Oscillospiraceae</taxon>
        <taxon>Caproicibacterium</taxon>
    </lineage>
</organism>
<dbReference type="EMBL" id="CP060696">
    <property type="protein sequence ID" value="QNO18977.1"/>
    <property type="molecule type" value="Genomic_DNA"/>
</dbReference>
<protein>
    <submittedName>
        <fullName evidence="1">Uncharacterized protein</fullName>
    </submittedName>
</protein>
<evidence type="ECO:0000313" key="2">
    <source>
        <dbReference type="Proteomes" id="UP000516046"/>
    </source>
</evidence>
<keyword evidence="2" id="KW-1185">Reference proteome</keyword>
<dbReference type="KEGG" id="caml:H6X83_04965"/>